<organism evidence="1 2">
    <name type="scientific">Chitinophaga silvisoli</name>
    <dbReference type="NCBI Taxonomy" id="2291814"/>
    <lineage>
        <taxon>Bacteria</taxon>
        <taxon>Pseudomonadati</taxon>
        <taxon>Bacteroidota</taxon>
        <taxon>Chitinophagia</taxon>
        <taxon>Chitinophagales</taxon>
        <taxon>Chitinophagaceae</taxon>
        <taxon>Chitinophaga</taxon>
    </lineage>
</organism>
<evidence type="ECO:0000313" key="2">
    <source>
        <dbReference type="Proteomes" id="UP000261174"/>
    </source>
</evidence>
<evidence type="ECO:0008006" key="3">
    <source>
        <dbReference type="Google" id="ProtNLM"/>
    </source>
</evidence>
<keyword evidence="2" id="KW-1185">Reference proteome</keyword>
<proteinExistence type="predicted"/>
<comment type="caution">
    <text evidence="1">The sequence shown here is derived from an EMBL/GenBank/DDBJ whole genome shotgun (WGS) entry which is preliminary data.</text>
</comment>
<dbReference type="SUPFAM" id="SSF160631">
    <property type="entry name" value="SMI1/KNR4-like"/>
    <property type="match status" value="1"/>
</dbReference>
<protein>
    <recommendedName>
        <fullName evidence="3">Knr4/Smi1-like domain-containing protein</fullName>
    </recommendedName>
</protein>
<dbReference type="OrthoDB" id="624605at2"/>
<dbReference type="InterPro" id="IPR037883">
    <property type="entry name" value="Knr4/Smi1-like_sf"/>
</dbReference>
<sequence>MQPNSIKAFKRLYVTARKAMNELETLFSAGQFNERLMEQVIAGCDQMIPMLPMEFPTQEPLATNSRILLVNLADPEDEPQQIEENENGNVSYNIPENTDLLYESTIQTVLENWKFMAWNIAVHAPNDPQMKSKYLPFLLAQAAHCMQRFPHDRQLMRWEQEMYVLYANQIGWFTYEREQDPEKLETALAVVEKGYQHANWKKLSYIKDTKVRLLLKLNRPQEAYPIIREALAWDEDYPDFQDLKKDEGFLTWQAVKDEEAQKAQAAFMGMIKSEQEKVVNKFINPGHPLVIQHADVLNLIKQRMVSCLFHKMYQKDRIKVKENFKEERFALQPWSPEAVLQFEKDNDIRLPDELKVYLMEIGEGGKGYFCYGGIDLKWLIDKKEDLENARKPFPVTEDKVHDICHWWELNAWVEPDDEEWKEVGILDKDDDMKEMFGLPAGAKMNDGCFEFGYAASQDPLLLIMNGVFEGEVWVDTLQYGAEAGGCFAPASAKKLKFLEFIAASVLANELDYTNGAGKGSWM</sequence>
<dbReference type="RefSeq" id="WP_116851556.1">
    <property type="nucleotide sequence ID" value="NZ_QTJV01000001.1"/>
</dbReference>
<gene>
    <name evidence="1" type="ORF">DXN04_01600</name>
</gene>
<name>A0A3E1P7P5_9BACT</name>
<accession>A0A3E1P7P5</accession>
<reference evidence="1 2" key="1">
    <citation type="submission" date="2018-08" db="EMBL/GenBank/DDBJ databases">
        <title>Chitinophaga sp. K20C18050901, a novel bacterium isolated from forest soil.</title>
        <authorList>
            <person name="Wang C."/>
        </authorList>
    </citation>
    <scope>NUCLEOTIDE SEQUENCE [LARGE SCALE GENOMIC DNA]</scope>
    <source>
        <strain evidence="1 2">K20C18050901</strain>
    </source>
</reference>
<evidence type="ECO:0000313" key="1">
    <source>
        <dbReference type="EMBL" id="RFM36229.1"/>
    </source>
</evidence>
<dbReference type="AlphaFoldDB" id="A0A3E1P7P5"/>
<dbReference type="Proteomes" id="UP000261174">
    <property type="component" value="Unassembled WGS sequence"/>
</dbReference>
<dbReference type="EMBL" id="QTJV01000001">
    <property type="protein sequence ID" value="RFM36229.1"/>
    <property type="molecule type" value="Genomic_DNA"/>
</dbReference>